<comment type="caution">
    <text evidence="2">The sequence shown here is derived from an EMBL/GenBank/DDBJ whole genome shotgun (WGS) entry which is preliminary data.</text>
</comment>
<dbReference type="EMBL" id="JBHSBB010000053">
    <property type="protein sequence ID" value="MFC4036763.1"/>
    <property type="molecule type" value="Genomic_DNA"/>
</dbReference>
<dbReference type="Gene3D" id="3.40.50.300">
    <property type="entry name" value="P-loop containing nucleotide triphosphate hydrolases"/>
    <property type="match status" value="1"/>
</dbReference>
<dbReference type="CDD" id="cd02019">
    <property type="entry name" value="NK"/>
    <property type="match status" value="1"/>
</dbReference>
<dbReference type="SUPFAM" id="SSF52540">
    <property type="entry name" value="P-loop containing nucleoside triphosphate hydrolases"/>
    <property type="match status" value="1"/>
</dbReference>
<sequence length="397" mass="42401">MSSTGVRGSAPCAPRPDDRWALFSGNPAGGRSALRGPIFAPPKGAGRAGGRAPCPDCGVQTPVRVCPDCHTDLPTDYCDQDSRIIALIGPKAAGKSTYVTVLAHELRHRVGQAIDASLSAMGTTTQNRYRQLEDSLYDRLLLPGPTQPAAMRFNDPLLFRLSLPRRGLAGMRGGSRHTALVFFDAAGEDLASAEAMDRFTAYLAAADGVIVLVDPLQLRPVRDRLTGSSASLPSIETAPEQIVADLAAQLRRHGRGQEKGKVTTPVAVALTKSDVLESMLDPSSPLLRSAPYPDGALDEADRTAVHQEVRALLEEWDGGLLHRRLERDFAHFSLFGLSALGAAPTADAPADAPKAGLQPRRVEDPLLWLLGLRGLIPVRSAKKAESGQRTQSARKGR</sequence>
<dbReference type="Proteomes" id="UP001595765">
    <property type="component" value="Unassembled WGS sequence"/>
</dbReference>
<evidence type="ECO:0000259" key="1">
    <source>
        <dbReference type="Pfam" id="PF19993"/>
    </source>
</evidence>
<organism evidence="2 3">
    <name type="scientific">Streptomyces polygonati</name>
    <dbReference type="NCBI Taxonomy" id="1617087"/>
    <lineage>
        <taxon>Bacteria</taxon>
        <taxon>Bacillati</taxon>
        <taxon>Actinomycetota</taxon>
        <taxon>Actinomycetes</taxon>
        <taxon>Kitasatosporales</taxon>
        <taxon>Streptomycetaceae</taxon>
        <taxon>Streptomyces</taxon>
    </lineage>
</organism>
<keyword evidence="3" id="KW-1185">Reference proteome</keyword>
<dbReference type="InterPro" id="IPR045528">
    <property type="entry name" value="DO-GTPase2"/>
</dbReference>
<evidence type="ECO:0000313" key="3">
    <source>
        <dbReference type="Proteomes" id="UP001595765"/>
    </source>
</evidence>
<dbReference type="InterPro" id="IPR027417">
    <property type="entry name" value="P-loop_NTPase"/>
</dbReference>
<gene>
    <name evidence="2" type="ORF">ACFO3J_35790</name>
</gene>
<accession>A0ABV8I0P4</accession>
<dbReference type="RefSeq" id="WP_386439022.1">
    <property type="nucleotide sequence ID" value="NZ_JBHSBB010000053.1"/>
</dbReference>
<reference evidence="3" key="1">
    <citation type="journal article" date="2019" name="Int. J. Syst. Evol. Microbiol.">
        <title>The Global Catalogue of Microorganisms (GCM) 10K type strain sequencing project: providing services to taxonomists for standard genome sequencing and annotation.</title>
        <authorList>
            <consortium name="The Broad Institute Genomics Platform"/>
            <consortium name="The Broad Institute Genome Sequencing Center for Infectious Disease"/>
            <person name="Wu L."/>
            <person name="Ma J."/>
        </authorList>
    </citation>
    <scope>NUCLEOTIDE SEQUENCE [LARGE SCALE GENOMIC DNA]</scope>
    <source>
        <strain evidence="3">CGMCC 4.7237</strain>
    </source>
</reference>
<evidence type="ECO:0000313" key="2">
    <source>
        <dbReference type="EMBL" id="MFC4036763.1"/>
    </source>
</evidence>
<protein>
    <recommendedName>
        <fullName evidence="1">Double-GTPase 2 domain-containing protein</fullName>
    </recommendedName>
</protein>
<dbReference type="Pfam" id="PF19993">
    <property type="entry name" value="DO-GTPase2"/>
    <property type="match status" value="1"/>
</dbReference>
<proteinExistence type="predicted"/>
<feature type="domain" description="Double-GTPase 2" evidence="1">
    <location>
        <begin position="83"/>
        <end position="295"/>
    </location>
</feature>
<name>A0ABV8I0P4_9ACTN</name>